<sequence>MIVTYFRSLLESDDGLSEQPYRVGPACGEPATCPRMKTSWDNGGFWVIYGARKNLAFDAIFWRELDSRFFGQSGVSQEDAWMKWLDMVDEPEMAGIKAFV</sequence>
<accession>A0A1Y1KP81</accession>
<dbReference type="EMBL" id="GEZM01077657">
    <property type="protein sequence ID" value="JAV63212.1"/>
    <property type="molecule type" value="Transcribed_RNA"/>
</dbReference>
<organism evidence="1">
    <name type="scientific">Photinus pyralis</name>
    <name type="common">Common eastern firefly</name>
    <name type="synonym">Lampyris pyralis</name>
    <dbReference type="NCBI Taxonomy" id="7054"/>
    <lineage>
        <taxon>Eukaryota</taxon>
        <taxon>Metazoa</taxon>
        <taxon>Ecdysozoa</taxon>
        <taxon>Arthropoda</taxon>
        <taxon>Hexapoda</taxon>
        <taxon>Insecta</taxon>
        <taxon>Pterygota</taxon>
        <taxon>Neoptera</taxon>
        <taxon>Endopterygota</taxon>
        <taxon>Coleoptera</taxon>
        <taxon>Polyphaga</taxon>
        <taxon>Elateriformia</taxon>
        <taxon>Elateroidea</taxon>
        <taxon>Lampyridae</taxon>
        <taxon>Lampyrinae</taxon>
        <taxon>Photinus</taxon>
    </lineage>
</organism>
<reference evidence="1" key="1">
    <citation type="journal article" date="2016" name="Sci. Rep.">
        <title>Molecular characterization of firefly nuptial gifts: a multi-omics approach sheds light on postcopulatory sexual selection.</title>
        <authorList>
            <person name="Al-Wathiqui N."/>
            <person name="Fallon T.R."/>
            <person name="South A."/>
            <person name="Weng J.K."/>
            <person name="Lewis S.M."/>
        </authorList>
    </citation>
    <scope>NUCLEOTIDE SEQUENCE</scope>
</reference>
<evidence type="ECO:0000313" key="1">
    <source>
        <dbReference type="EMBL" id="JAV63212.1"/>
    </source>
</evidence>
<protein>
    <submittedName>
        <fullName evidence="1">Uncharacterized protein</fullName>
    </submittedName>
</protein>
<dbReference type="AlphaFoldDB" id="A0A1Y1KP81"/>
<proteinExistence type="predicted"/>
<name>A0A1Y1KP81_PHOPY</name>